<dbReference type="Proteomes" id="UP000326336">
    <property type="component" value="Unassembled WGS sequence"/>
</dbReference>
<evidence type="ECO:0000259" key="2">
    <source>
        <dbReference type="Pfam" id="PF07819"/>
    </source>
</evidence>
<dbReference type="EMBL" id="RQSP01000010">
    <property type="protein sequence ID" value="KAB5607563.1"/>
    <property type="molecule type" value="Genomic_DNA"/>
</dbReference>
<evidence type="ECO:0000313" key="3">
    <source>
        <dbReference type="EMBL" id="KAB5607563.1"/>
    </source>
</evidence>
<feature type="domain" description="GPI inositol-deacylase PGAP1-like alpha/beta" evidence="2">
    <location>
        <begin position="327"/>
        <end position="388"/>
    </location>
</feature>
<accession>A0A5N5RK69</accession>
<feature type="region of interest" description="Disordered" evidence="1">
    <location>
        <begin position="417"/>
        <end position="460"/>
    </location>
</feature>
<keyword evidence="3" id="KW-0378">Hydrolase</keyword>
<evidence type="ECO:0000313" key="4">
    <source>
        <dbReference type="Proteomes" id="UP000326336"/>
    </source>
</evidence>
<feature type="compositionally biased region" description="Polar residues" evidence="1">
    <location>
        <begin position="423"/>
        <end position="447"/>
    </location>
</feature>
<dbReference type="SUPFAM" id="SSF53474">
    <property type="entry name" value="alpha/beta-Hydrolases"/>
    <property type="match status" value="1"/>
</dbReference>
<dbReference type="InterPro" id="IPR012908">
    <property type="entry name" value="PGAP1-ab_dom-like"/>
</dbReference>
<comment type="caution">
    <text evidence="3">The sequence shown here is derived from an EMBL/GenBank/DDBJ whole genome shotgun (WGS) entry which is preliminary data.</text>
</comment>
<dbReference type="GO" id="GO:0016788">
    <property type="term" value="F:hydrolase activity, acting on ester bonds"/>
    <property type="evidence" value="ECO:0007669"/>
    <property type="project" value="InterPro"/>
</dbReference>
<dbReference type="Pfam" id="PF07819">
    <property type="entry name" value="PGAP1"/>
    <property type="match status" value="1"/>
</dbReference>
<keyword evidence="4" id="KW-1185">Reference proteome</keyword>
<reference evidence="3 4" key="1">
    <citation type="journal article" date="2019" name="Int. J. Syst. Evol. Microbiol.">
        <title>Bifidobacterium jacchi sp. nov., isolated from the faeces of a baby common marmoset (Callithrix jacchus).</title>
        <authorList>
            <person name="Modesto M."/>
            <person name="Watanabe K."/>
            <person name="Arita M."/>
            <person name="Satti M."/>
            <person name="Oki K."/>
            <person name="Sciavilla P."/>
            <person name="Patavino C."/>
            <person name="Camma C."/>
            <person name="Michelini S."/>
            <person name="Sgorbati B."/>
            <person name="Mattarelli P."/>
        </authorList>
    </citation>
    <scope>NUCLEOTIDE SEQUENCE [LARGE SCALE GENOMIC DNA]</scope>
    <source>
        <strain evidence="3 4">MRM 9.3</strain>
    </source>
</reference>
<gene>
    <name evidence="3" type="ORF">EHS19_04435</name>
</gene>
<name>A0A5N5RK69_9BIFI</name>
<dbReference type="InterPro" id="IPR029058">
    <property type="entry name" value="AB_hydrolase_fold"/>
</dbReference>
<protein>
    <submittedName>
        <fullName evidence="3">Alpha/beta hydrolase</fullName>
    </submittedName>
</protein>
<sequence length="537" mass="57315">MMSDNTTWQIESTILGGVQRTAEASQIATVARALEECADGMTSAASGWASASLAMQWHRSGTFMCPTMAGVPYAPGHASFPYRALDESTARTAAQAQELGGKLARMASLLRRAHSIYDDAESSARRSMNESLQMMTGIMPEYAGLGGLTFAFGSFVVGSIREGNINPIHAIDGLSWAHEGLMSGLGMLVGGINPIDGLRRTDEVNVAAGRLATLSAPIKGLVQGDILTVTEVRSNTEVVRASSSVADSLENLRRLGEKRLGKIELNSGLDYATIAIQRYRKEDGSSAWLVTIPGTDGKFDSPFGWAQNIELMSTNPSQRMRADSARMVLEAMEQAGIPSDEPVVLVGHSQGGIVAAAIASDMSNQYDIQHVVTAGSPVANHPIPAKTWVTSIEIEDELVAALDGAPNPTTENWLTIRGKATSIPGTGPTSESSASADGQCMPSGTPSDRSRDFSGAAVRDAPQRKEITHWLKYHQAAYQNATDLGSPAVDTHARHFEEIIDGELEQTRYFQGRMSHLPTSTKATAPAQRHAMRTFGG</sequence>
<dbReference type="Gene3D" id="3.40.50.1820">
    <property type="entry name" value="alpha/beta hydrolase"/>
    <property type="match status" value="1"/>
</dbReference>
<evidence type="ECO:0000256" key="1">
    <source>
        <dbReference type="SAM" id="MobiDB-lite"/>
    </source>
</evidence>
<feature type="region of interest" description="Disordered" evidence="1">
    <location>
        <begin position="518"/>
        <end position="537"/>
    </location>
</feature>
<dbReference type="AlphaFoldDB" id="A0A5N5RK69"/>
<dbReference type="OrthoDB" id="5095936at2"/>
<organism evidence="3 4">
    <name type="scientific">Bifidobacterium jacchi</name>
    <dbReference type="NCBI Taxonomy" id="2490545"/>
    <lineage>
        <taxon>Bacteria</taxon>
        <taxon>Bacillati</taxon>
        <taxon>Actinomycetota</taxon>
        <taxon>Actinomycetes</taxon>
        <taxon>Bifidobacteriales</taxon>
        <taxon>Bifidobacteriaceae</taxon>
        <taxon>Bifidobacterium</taxon>
    </lineage>
</organism>
<proteinExistence type="predicted"/>